<keyword evidence="3" id="KW-1185">Reference proteome</keyword>
<evidence type="ECO:0000256" key="1">
    <source>
        <dbReference type="SAM" id="MobiDB-lite"/>
    </source>
</evidence>
<gene>
    <name evidence="2" type="ORF">I7X39_17870</name>
</gene>
<feature type="compositionally biased region" description="Pro residues" evidence="1">
    <location>
        <begin position="69"/>
        <end position="79"/>
    </location>
</feature>
<dbReference type="RefSeq" id="WP_198112526.1">
    <property type="nucleotide sequence ID" value="NZ_JAEDAK010000014.1"/>
</dbReference>
<sequence>MLQKTEKGRQEVATRTHGLRQAARSVLLMIDGKRSEAELRALMPPALAQELDRLLQEGFVANEAAAPAPAAPTPAPPQPAAADPLQKRMEAARAVTEALGPQGDHLALRIERCKTAQELQDALFFAYQVMGDLGRSRQAQAFAERFQIKL</sequence>
<accession>A0A931NFG6</accession>
<dbReference type="AlphaFoldDB" id="A0A931NFG6"/>
<evidence type="ECO:0000313" key="2">
    <source>
        <dbReference type="EMBL" id="MBH9578762.1"/>
    </source>
</evidence>
<organism evidence="2 3">
    <name type="scientific">Inhella proteolytica</name>
    <dbReference type="NCBI Taxonomy" id="2795029"/>
    <lineage>
        <taxon>Bacteria</taxon>
        <taxon>Pseudomonadati</taxon>
        <taxon>Pseudomonadota</taxon>
        <taxon>Betaproteobacteria</taxon>
        <taxon>Burkholderiales</taxon>
        <taxon>Sphaerotilaceae</taxon>
        <taxon>Inhella</taxon>
    </lineage>
</organism>
<feature type="region of interest" description="Disordered" evidence="1">
    <location>
        <begin position="65"/>
        <end position="87"/>
    </location>
</feature>
<name>A0A931NFG6_9BURK</name>
<protein>
    <submittedName>
        <fullName evidence="2">Uncharacterized protein</fullName>
    </submittedName>
</protein>
<dbReference type="Proteomes" id="UP000613266">
    <property type="component" value="Unassembled WGS sequence"/>
</dbReference>
<dbReference type="EMBL" id="JAEDAK010000014">
    <property type="protein sequence ID" value="MBH9578762.1"/>
    <property type="molecule type" value="Genomic_DNA"/>
</dbReference>
<evidence type="ECO:0000313" key="3">
    <source>
        <dbReference type="Proteomes" id="UP000613266"/>
    </source>
</evidence>
<reference evidence="2" key="1">
    <citation type="submission" date="2020-12" db="EMBL/GenBank/DDBJ databases">
        <title>The genome sequence of Inhella sp. 1Y17.</title>
        <authorList>
            <person name="Liu Y."/>
        </authorList>
    </citation>
    <scope>NUCLEOTIDE SEQUENCE</scope>
    <source>
        <strain evidence="2">1Y17</strain>
    </source>
</reference>
<proteinExistence type="predicted"/>
<comment type="caution">
    <text evidence="2">The sequence shown here is derived from an EMBL/GenBank/DDBJ whole genome shotgun (WGS) entry which is preliminary data.</text>
</comment>